<keyword evidence="5" id="KW-0175">Coiled coil</keyword>
<comment type="similarity">
    <text evidence="1 4">Belongs to the bacterial solute-binding protein 9 family.</text>
</comment>
<evidence type="ECO:0000256" key="2">
    <source>
        <dbReference type="ARBA" id="ARBA00022448"/>
    </source>
</evidence>
<evidence type="ECO:0000256" key="1">
    <source>
        <dbReference type="ARBA" id="ARBA00011028"/>
    </source>
</evidence>
<dbReference type="InterPro" id="IPR006129">
    <property type="entry name" value="AdhesinB"/>
</dbReference>
<dbReference type="OrthoDB" id="9810636at2"/>
<accession>A0A1D3TPD0</accession>
<dbReference type="GO" id="GO:0046872">
    <property type="term" value="F:metal ion binding"/>
    <property type="evidence" value="ECO:0007669"/>
    <property type="project" value="InterPro"/>
</dbReference>
<dbReference type="PANTHER" id="PTHR42953:SF3">
    <property type="entry name" value="HIGH-AFFINITY ZINC UPTAKE SYSTEM PROTEIN ZNUA"/>
    <property type="match status" value="1"/>
</dbReference>
<dbReference type="Proteomes" id="UP000199315">
    <property type="component" value="Unassembled WGS sequence"/>
</dbReference>
<dbReference type="SUPFAM" id="SSF53807">
    <property type="entry name" value="Helical backbone' metal receptor"/>
    <property type="match status" value="1"/>
</dbReference>
<dbReference type="PRINTS" id="PR00691">
    <property type="entry name" value="ADHESINB"/>
</dbReference>
<dbReference type="PANTHER" id="PTHR42953">
    <property type="entry name" value="HIGH-AFFINITY ZINC UPTAKE SYSTEM PROTEIN ZNUA-RELATED"/>
    <property type="match status" value="1"/>
</dbReference>
<feature type="coiled-coil region" evidence="5">
    <location>
        <begin position="164"/>
        <end position="195"/>
    </location>
</feature>
<evidence type="ECO:0000256" key="4">
    <source>
        <dbReference type="RuleBase" id="RU003512"/>
    </source>
</evidence>
<dbReference type="STRING" id="1619234.SAMN05421730_1001449"/>
<feature type="chain" id="PRO_5008921697" evidence="6">
    <location>
        <begin position="19"/>
        <end position="302"/>
    </location>
</feature>
<dbReference type="InterPro" id="IPR006128">
    <property type="entry name" value="Lipoprotein_PsaA-like"/>
</dbReference>
<dbReference type="EMBL" id="FMKA01000001">
    <property type="protein sequence ID" value="SCP95276.1"/>
    <property type="molecule type" value="Genomic_DNA"/>
</dbReference>
<dbReference type="Gene3D" id="3.40.50.1980">
    <property type="entry name" value="Nitrogenase molybdenum iron protein domain"/>
    <property type="match status" value="2"/>
</dbReference>
<organism evidence="7 8">
    <name type="scientific">Anaerobium acetethylicum</name>
    <dbReference type="NCBI Taxonomy" id="1619234"/>
    <lineage>
        <taxon>Bacteria</taxon>
        <taxon>Bacillati</taxon>
        <taxon>Bacillota</taxon>
        <taxon>Clostridia</taxon>
        <taxon>Lachnospirales</taxon>
        <taxon>Lachnospiraceae</taxon>
        <taxon>Anaerobium</taxon>
    </lineage>
</organism>
<evidence type="ECO:0000256" key="6">
    <source>
        <dbReference type="SAM" id="SignalP"/>
    </source>
</evidence>
<name>A0A1D3TPD0_9FIRM</name>
<evidence type="ECO:0000256" key="5">
    <source>
        <dbReference type="SAM" id="Coils"/>
    </source>
</evidence>
<protein>
    <submittedName>
        <fullName evidence="7">Zinc transport system substrate-binding protein</fullName>
    </submittedName>
</protein>
<dbReference type="CDD" id="cd01017">
    <property type="entry name" value="AdcA"/>
    <property type="match status" value="1"/>
</dbReference>
<dbReference type="InterPro" id="IPR050492">
    <property type="entry name" value="Bact_metal-bind_prot9"/>
</dbReference>
<dbReference type="GO" id="GO:0030001">
    <property type="term" value="P:metal ion transport"/>
    <property type="evidence" value="ECO:0007669"/>
    <property type="project" value="InterPro"/>
</dbReference>
<reference evidence="7 8" key="1">
    <citation type="submission" date="2016-09" db="EMBL/GenBank/DDBJ databases">
        <authorList>
            <person name="Capua I."/>
            <person name="De Benedictis P."/>
            <person name="Joannis T."/>
            <person name="Lombin L.H."/>
            <person name="Cattoli G."/>
        </authorList>
    </citation>
    <scope>NUCLEOTIDE SEQUENCE [LARGE SCALE GENOMIC DNA]</scope>
    <source>
        <strain evidence="7 8">GluBS11</strain>
    </source>
</reference>
<dbReference type="GO" id="GO:0007155">
    <property type="term" value="P:cell adhesion"/>
    <property type="evidence" value="ECO:0007669"/>
    <property type="project" value="InterPro"/>
</dbReference>
<evidence type="ECO:0000313" key="7">
    <source>
        <dbReference type="EMBL" id="SCP95276.1"/>
    </source>
</evidence>
<gene>
    <name evidence="7" type="ORF">SAMN05421730_1001449</name>
</gene>
<keyword evidence="3 6" id="KW-0732">Signal</keyword>
<feature type="signal peptide" evidence="6">
    <location>
        <begin position="1"/>
        <end position="18"/>
    </location>
</feature>
<dbReference type="PRINTS" id="PR00690">
    <property type="entry name" value="ADHESNFAMILY"/>
</dbReference>
<evidence type="ECO:0000313" key="8">
    <source>
        <dbReference type="Proteomes" id="UP000199315"/>
    </source>
</evidence>
<sequence>MKKIISLLLIMSISISLAACKESSGEKEKDGSKIYVSVTFDALAEFTKAVGQDKVEVATIIPAGTEPHDFEPKAADIARLSDSEVFVYNGLGMEAWAEETIAAAENNSLTVVIASEHADTLKNSGEEADEHGAYDPHLWLSIKGAQTQVRNIADGLASADPENKAFYEKNADSYIAELETLFQEYKGKFDSLENKNFVTGHAAFNYFCRDFGLVQNSVADIFAEGEPGTKQLADLVDYCRENNVTTIFAEETGNADISRTLAKEVGADVQTIYTMENPEDGKTYLERMRDNCLNVYESLSVQ</sequence>
<dbReference type="AlphaFoldDB" id="A0A1D3TPD0"/>
<keyword evidence="8" id="KW-1185">Reference proteome</keyword>
<dbReference type="Pfam" id="PF01297">
    <property type="entry name" value="ZnuA"/>
    <property type="match status" value="1"/>
</dbReference>
<dbReference type="InterPro" id="IPR006127">
    <property type="entry name" value="ZnuA-like"/>
</dbReference>
<evidence type="ECO:0000256" key="3">
    <source>
        <dbReference type="ARBA" id="ARBA00022729"/>
    </source>
</evidence>
<dbReference type="RefSeq" id="WP_091229404.1">
    <property type="nucleotide sequence ID" value="NZ_FMKA01000001.1"/>
</dbReference>
<keyword evidence="2 4" id="KW-0813">Transport</keyword>
<proteinExistence type="inferred from homology"/>
<dbReference type="PROSITE" id="PS51257">
    <property type="entry name" value="PROKAR_LIPOPROTEIN"/>
    <property type="match status" value="1"/>
</dbReference>